<dbReference type="InterPro" id="IPR024185">
    <property type="entry name" value="FTHF_cligase-like_sf"/>
</dbReference>
<dbReference type="InterPro" id="IPR037171">
    <property type="entry name" value="NagB/RpiA_transferase-like"/>
</dbReference>
<evidence type="ECO:0000313" key="2">
    <source>
        <dbReference type="Proteomes" id="UP000619265"/>
    </source>
</evidence>
<dbReference type="InterPro" id="IPR002698">
    <property type="entry name" value="FTHF_cligase"/>
</dbReference>
<dbReference type="Gene3D" id="3.40.50.10420">
    <property type="entry name" value="NagB/RpiA/CoA transferase-like"/>
    <property type="match status" value="1"/>
</dbReference>
<feature type="non-terminal residue" evidence="1">
    <location>
        <position position="304"/>
    </location>
</feature>
<organism evidence="1 2">
    <name type="scientific">Juglans regia</name>
    <name type="common">English walnut</name>
    <dbReference type="NCBI Taxonomy" id="51240"/>
    <lineage>
        <taxon>Eukaryota</taxon>
        <taxon>Viridiplantae</taxon>
        <taxon>Streptophyta</taxon>
        <taxon>Embryophyta</taxon>
        <taxon>Tracheophyta</taxon>
        <taxon>Spermatophyta</taxon>
        <taxon>Magnoliopsida</taxon>
        <taxon>eudicotyledons</taxon>
        <taxon>Gunneridae</taxon>
        <taxon>Pentapetalae</taxon>
        <taxon>rosids</taxon>
        <taxon>fabids</taxon>
        <taxon>Fagales</taxon>
        <taxon>Juglandaceae</taxon>
        <taxon>Juglans</taxon>
    </lineage>
</organism>
<name>A0A833UED7_JUGRE</name>
<dbReference type="SUPFAM" id="SSF100950">
    <property type="entry name" value="NagB/RpiA/CoA transferase-like"/>
    <property type="match status" value="1"/>
</dbReference>
<dbReference type="Gramene" id="Jr13_16740_p1">
    <property type="protein sequence ID" value="cds.Jr13_16740_p1"/>
    <property type="gene ID" value="Jr13_16740"/>
</dbReference>
<dbReference type="PANTHER" id="PTHR23407:SF10">
    <property type="entry name" value="5-FORMYLTETRAHYDROFOLATE CYCLO-LIGASE, MITOCHONDRIAL-LIKE ISOFORM X1"/>
    <property type="match status" value="1"/>
</dbReference>
<sequence length="304" mass="33999">PLGPIPPNHNEFLRTARSMLHRCRAGMLMMMCSAKQVLPLTQAPTLASPSIATLSHPANVRPPQDLNRSIVTMTTNNDPREVEAIFQRKRSLRSKLRKELQNMDPIRRSEEDIAIQSIVLGAPWFQASKSLCAYISCAALREVDTSRIISEVLSKPVEDQKKLYVPRVEDRNSNMRMLRISNVNDLIENSMHILEPSLVDSDGKQCEDVMEASDPVDLFILPGLAFDKSGRRLGRGGGYYDLFFAKYQELAKKKKWKQPLHVALSYSLQIVEEGDIAVTFNDVPVDALVSPAGYIPISQVALDG</sequence>
<dbReference type="Pfam" id="PF01812">
    <property type="entry name" value="5-FTHF_cyc-lig"/>
    <property type="match status" value="1"/>
</dbReference>
<dbReference type="EMBL" id="LIHL02000013">
    <property type="protein sequence ID" value="KAF5449760.1"/>
    <property type="molecule type" value="Genomic_DNA"/>
</dbReference>
<comment type="caution">
    <text evidence="1">The sequence shown here is derived from an EMBL/GenBank/DDBJ whole genome shotgun (WGS) entry which is preliminary data.</text>
</comment>
<reference evidence="1" key="2">
    <citation type="submission" date="2020-03" db="EMBL/GenBank/DDBJ databases">
        <title>Walnut 2.0.</title>
        <authorList>
            <person name="Marrano A."/>
            <person name="Britton M."/>
            <person name="Zimin A.V."/>
            <person name="Zaini P.A."/>
            <person name="Workman R."/>
            <person name="Puiu D."/>
            <person name="Bianco L."/>
            <person name="Allen B.J."/>
            <person name="Troggio M."/>
            <person name="Leslie C.A."/>
            <person name="Timp W."/>
            <person name="Dendekar A."/>
            <person name="Salzberg S.L."/>
            <person name="Neale D.B."/>
        </authorList>
    </citation>
    <scope>NUCLEOTIDE SEQUENCE</scope>
    <source>
        <tissue evidence="1">Leaves</tissue>
    </source>
</reference>
<evidence type="ECO:0008006" key="3">
    <source>
        <dbReference type="Google" id="ProtNLM"/>
    </source>
</evidence>
<proteinExistence type="predicted"/>
<dbReference type="FunFam" id="3.40.50.10420:FF:000003">
    <property type="entry name" value="5-formyltetrahydrofolate cyclo-ligase"/>
    <property type="match status" value="1"/>
</dbReference>
<dbReference type="PANTHER" id="PTHR23407">
    <property type="entry name" value="ATPASE INHIBITOR/5-FORMYLTETRAHYDROFOLATE CYCLO-LIGASE"/>
    <property type="match status" value="1"/>
</dbReference>
<evidence type="ECO:0000313" key="1">
    <source>
        <dbReference type="EMBL" id="KAF5449760.1"/>
    </source>
</evidence>
<dbReference type="NCBIfam" id="TIGR02727">
    <property type="entry name" value="MTHFS_bact"/>
    <property type="match status" value="1"/>
</dbReference>
<protein>
    <recommendedName>
        <fullName evidence="3">5-formyltetrahydrofolate cyclo-ligase</fullName>
    </recommendedName>
</protein>
<dbReference type="Proteomes" id="UP000619265">
    <property type="component" value="Unassembled WGS sequence"/>
</dbReference>
<gene>
    <name evidence="1" type="ORF">F2P56_030172</name>
</gene>
<accession>A0A833UED7</accession>
<dbReference type="AlphaFoldDB" id="A0A833UED7"/>
<reference evidence="1" key="1">
    <citation type="submission" date="2015-10" db="EMBL/GenBank/DDBJ databases">
        <authorList>
            <person name="Martinez-Garcia P.J."/>
            <person name="Crepeau M.W."/>
            <person name="Puiu D."/>
            <person name="Gonzalez-Ibeas D."/>
            <person name="Whalen J."/>
            <person name="Stevens K."/>
            <person name="Paul R."/>
            <person name="Butterfield T."/>
            <person name="Britton M."/>
            <person name="Reagan R."/>
            <person name="Chakraborty S."/>
            <person name="Walawage S.L."/>
            <person name="Vasquez-Gross H.A."/>
            <person name="Cardeno C."/>
            <person name="Famula R."/>
            <person name="Pratt K."/>
            <person name="Kuruganti S."/>
            <person name="Aradhya M.K."/>
            <person name="Leslie C.A."/>
            <person name="Dandekar A.M."/>
            <person name="Salzberg S.L."/>
            <person name="Wegrzyn J.L."/>
            <person name="Langley C.H."/>
            <person name="Neale D.B."/>
        </authorList>
    </citation>
    <scope>NUCLEOTIDE SEQUENCE</scope>
    <source>
        <tissue evidence="1">Leaves</tissue>
    </source>
</reference>